<evidence type="ECO:0000313" key="4">
    <source>
        <dbReference type="RefSeq" id="XP_033456292.1"/>
    </source>
</evidence>
<evidence type="ECO:0008006" key="5">
    <source>
        <dbReference type="Google" id="ProtNLM"/>
    </source>
</evidence>
<dbReference type="OrthoDB" id="271448at2759"/>
<dbReference type="Proteomes" id="UP000504637">
    <property type="component" value="Unplaced"/>
</dbReference>
<protein>
    <recommendedName>
        <fullName evidence="5">Carbohydrate-binding module family 18 protein</fullName>
    </recommendedName>
</protein>
<reference evidence="4" key="3">
    <citation type="submission" date="2025-08" db="UniProtKB">
        <authorList>
            <consortium name="RefSeq"/>
        </authorList>
    </citation>
    <scope>IDENTIFICATION</scope>
    <source>
        <strain evidence="4">CBS 342.82</strain>
    </source>
</reference>
<evidence type="ECO:0000313" key="3">
    <source>
        <dbReference type="Proteomes" id="UP000504637"/>
    </source>
</evidence>
<keyword evidence="3" id="KW-1185">Reference proteome</keyword>
<proteinExistence type="predicted"/>
<organism evidence="4">
    <name type="scientific">Dissoconium aciculare CBS 342.82</name>
    <dbReference type="NCBI Taxonomy" id="1314786"/>
    <lineage>
        <taxon>Eukaryota</taxon>
        <taxon>Fungi</taxon>
        <taxon>Dikarya</taxon>
        <taxon>Ascomycota</taxon>
        <taxon>Pezizomycotina</taxon>
        <taxon>Dothideomycetes</taxon>
        <taxon>Dothideomycetidae</taxon>
        <taxon>Mycosphaerellales</taxon>
        <taxon>Dissoconiaceae</taxon>
        <taxon>Dissoconium</taxon>
    </lineage>
</organism>
<reference evidence="4" key="1">
    <citation type="submission" date="2020-01" db="EMBL/GenBank/DDBJ databases">
        <authorList>
            <consortium name="DOE Joint Genome Institute"/>
            <person name="Haridas S."/>
            <person name="Albert R."/>
            <person name="Binder M."/>
            <person name="Bloem J."/>
            <person name="Labutti K."/>
            <person name="Salamov A."/>
            <person name="Andreopoulos B."/>
            <person name="Baker S.E."/>
            <person name="Barry K."/>
            <person name="Bills G."/>
            <person name="Bluhm B.H."/>
            <person name="Cannon C."/>
            <person name="Castanera R."/>
            <person name="Culley D.E."/>
            <person name="Daum C."/>
            <person name="Ezra D."/>
            <person name="Gonzalez J.B."/>
            <person name="Henrissat B."/>
            <person name="Kuo A."/>
            <person name="Liang C."/>
            <person name="Lipzen A."/>
            <person name="Lutzoni F."/>
            <person name="Magnuson J."/>
            <person name="Mondo S."/>
            <person name="Nolan M."/>
            <person name="Ohm R."/>
            <person name="Pangilinan J."/>
            <person name="Park H.-J."/>
            <person name="Ramirez L."/>
            <person name="Alfaro M."/>
            <person name="Sun H."/>
            <person name="Tritt A."/>
            <person name="Yoshinaga Y."/>
            <person name="Zwiers L.-H."/>
            <person name="Turgeon B.G."/>
            <person name="Goodwin S.B."/>
            <person name="Spatafora J.W."/>
            <person name="Crous P.W."/>
            <person name="Grigoriev I.V."/>
        </authorList>
    </citation>
    <scope>NUCLEOTIDE SEQUENCE</scope>
    <source>
        <strain evidence="4">CBS 342.82</strain>
    </source>
</reference>
<accession>A0A6J3LTZ2</accession>
<dbReference type="RefSeq" id="XP_033456292.1">
    <property type="nucleotide sequence ID" value="XM_033601884.1"/>
</dbReference>
<sequence length="628" mass="65052">MQSIILASALVGLAGAAAAPQNIDFDLAYALPNPSYTTVLDATAQIVTYNPSTVFSAALPQITASDTTNTLDTTTEPALEKRAACAPQPTGAGPIPTSDTVSAFAALPAFSSAAVGAPVPSGYTQTFSNLNASNNAYGYMGYTNLKSYDSNLCASKCNAINGCISFNLFFERDPSLEPGSGASGCANPASTTNIKCVFWGGPVSTDNALNSGQWRNQFQVAIAGSNGYVNNTVALVPGYGAAIPLGNAAINSPYDKFGFDSYMGSSIFIGAFNAQLCADACTKKSEYAIAHPPTDGTPVQTCQFFNTYILYINTTKNIQGQYCAMYSESWPASYATNVGQYRGSDHFLLQYSFAYSNSTNPGSAQPLPAVHQAKRDILWPANSALPYCSSLLGYTTPLTTTTATATTTTSTTTIVTTTTTVTPGGNNARRSAAAIAQPQVLTKYPASIVSSACSLAATPVTQTSTITTITTAATATTTVTSTSTVVTTTPAGRLPGVPCDPAGAGNGNFNAGGCNNGCFCNADVDQTNAYCGRDCGPDGCTVCRSDSECPSGTFCDIANFGAGFRGDYQGVCYSFVGCTSTYSPPAVKRNSLSFMAAMPRKGRTAPVAAREQTKIMGTDPNRPETATD</sequence>
<dbReference type="GeneID" id="54359684"/>
<dbReference type="PANTHER" id="PTHR36578:SF1">
    <property type="entry name" value="APPLE DOMAIN-CONTAINING PROTEIN"/>
    <property type="match status" value="1"/>
</dbReference>
<feature type="signal peptide" evidence="2">
    <location>
        <begin position="1"/>
        <end position="18"/>
    </location>
</feature>
<dbReference type="AlphaFoldDB" id="A0A6J3LTZ2"/>
<feature type="chain" id="PRO_5026932192" description="Carbohydrate-binding module family 18 protein" evidence="2">
    <location>
        <begin position="19"/>
        <end position="628"/>
    </location>
</feature>
<evidence type="ECO:0000256" key="1">
    <source>
        <dbReference type="SAM" id="MobiDB-lite"/>
    </source>
</evidence>
<name>A0A6J3LTZ2_9PEZI</name>
<keyword evidence="2" id="KW-0732">Signal</keyword>
<feature type="region of interest" description="Disordered" evidence="1">
    <location>
        <begin position="603"/>
        <end position="628"/>
    </location>
</feature>
<evidence type="ECO:0000256" key="2">
    <source>
        <dbReference type="SAM" id="SignalP"/>
    </source>
</evidence>
<gene>
    <name evidence="4" type="ORF">K489DRAFT_326128</name>
</gene>
<reference evidence="4" key="2">
    <citation type="submission" date="2020-04" db="EMBL/GenBank/DDBJ databases">
        <authorList>
            <consortium name="NCBI Genome Project"/>
        </authorList>
    </citation>
    <scope>NUCLEOTIDE SEQUENCE</scope>
    <source>
        <strain evidence="4">CBS 342.82</strain>
    </source>
</reference>
<dbReference type="PANTHER" id="PTHR36578">
    <property type="entry name" value="CHROMOSOME 15, WHOLE GENOME SHOTGUN SEQUENCE"/>
    <property type="match status" value="1"/>
</dbReference>